<proteinExistence type="predicted"/>
<accession>A0A8S0VKS2</accession>
<feature type="non-terminal residue" evidence="1">
    <location>
        <position position="52"/>
    </location>
</feature>
<protein>
    <submittedName>
        <fullName evidence="1">Uncharacterized protein</fullName>
    </submittedName>
</protein>
<dbReference type="Proteomes" id="UP000594638">
    <property type="component" value="Unassembled WGS sequence"/>
</dbReference>
<dbReference type="Gramene" id="OE9A049629T1">
    <property type="protein sequence ID" value="OE9A049629C1"/>
    <property type="gene ID" value="OE9A049629"/>
</dbReference>
<evidence type="ECO:0000313" key="2">
    <source>
        <dbReference type="Proteomes" id="UP000594638"/>
    </source>
</evidence>
<organism evidence="1 2">
    <name type="scientific">Olea europaea subsp. europaea</name>
    <dbReference type="NCBI Taxonomy" id="158383"/>
    <lineage>
        <taxon>Eukaryota</taxon>
        <taxon>Viridiplantae</taxon>
        <taxon>Streptophyta</taxon>
        <taxon>Embryophyta</taxon>
        <taxon>Tracheophyta</taxon>
        <taxon>Spermatophyta</taxon>
        <taxon>Magnoliopsida</taxon>
        <taxon>eudicotyledons</taxon>
        <taxon>Gunneridae</taxon>
        <taxon>Pentapetalae</taxon>
        <taxon>asterids</taxon>
        <taxon>lamiids</taxon>
        <taxon>Lamiales</taxon>
        <taxon>Oleaceae</taxon>
        <taxon>Oleeae</taxon>
        <taxon>Olea</taxon>
    </lineage>
</organism>
<sequence>EMIYPDVDESLSPSNNLEFESEMLKWLRISRAPEMPANNTITSRGRAASGDR</sequence>
<dbReference type="EMBL" id="CACTIH010009705">
    <property type="protein sequence ID" value="CAA3032818.1"/>
    <property type="molecule type" value="Genomic_DNA"/>
</dbReference>
<evidence type="ECO:0000313" key="1">
    <source>
        <dbReference type="EMBL" id="CAA3032818.1"/>
    </source>
</evidence>
<dbReference type="AlphaFoldDB" id="A0A8S0VKS2"/>
<gene>
    <name evidence="1" type="ORF">OLEA9_A049629</name>
</gene>
<keyword evidence="2" id="KW-1185">Reference proteome</keyword>
<feature type="non-terminal residue" evidence="1">
    <location>
        <position position="1"/>
    </location>
</feature>
<reference evidence="1 2" key="1">
    <citation type="submission" date="2019-12" db="EMBL/GenBank/DDBJ databases">
        <authorList>
            <person name="Alioto T."/>
            <person name="Alioto T."/>
            <person name="Gomez Garrido J."/>
        </authorList>
    </citation>
    <scope>NUCLEOTIDE SEQUENCE [LARGE SCALE GENOMIC DNA]</scope>
</reference>
<name>A0A8S0VKS2_OLEEU</name>
<comment type="caution">
    <text evidence="1">The sequence shown here is derived from an EMBL/GenBank/DDBJ whole genome shotgun (WGS) entry which is preliminary data.</text>
</comment>